<feature type="compositionally biased region" description="Basic and acidic residues" evidence="3">
    <location>
        <begin position="37"/>
        <end position="48"/>
    </location>
</feature>
<dbReference type="GO" id="GO:0000149">
    <property type="term" value="F:SNARE binding"/>
    <property type="evidence" value="ECO:0007669"/>
    <property type="project" value="TreeGrafter"/>
</dbReference>
<gene>
    <name evidence="4" type="ORF">QTG54_006600</name>
</gene>
<comment type="caution">
    <text evidence="4">The sequence shown here is derived from an EMBL/GenBank/DDBJ whole genome shotgun (WGS) entry which is preliminary data.</text>
</comment>
<feature type="region of interest" description="Disordered" evidence="3">
    <location>
        <begin position="184"/>
        <end position="209"/>
    </location>
</feature>
<feature type="region of interest" description="Disordered" evidence="3">
    <location>
        <begin position="37"/>
        <end position="58"/>
    </location>
</feature>
<accession>A0AAD8YB73</accession>
<dbReference type="GO" id="GO:0032991">
    <property type="term" value="C:protein-containing complex"/>
    <property type="evidence" value="ECO:0007669"/>
    <property type="project" value="UniProtKB-ARBA"/>
</dbReference>
<feature type="compositionally biased region" description="Acidic residues" evidence="3">
    <location>
        <begin position="257"/>
        <end position="267"/>
    </location>
</feature>
<feature type="coiled-coil region" evidence="2">
    <location>
        <begin position="400"/>
        <end position="441"/>
    </location>
</feature>
<feature type="region of interest" description="Disordered" evidence="3">
    <location>
        <begin position="250"/>
        <end position="273"/>
    </location>
</feature>
<dbReference type="GO" id="GO:0005768">
    <property type="term" value="C:endosome"/>
    <property type="evidence" value="ECO:0007669"/>
    <property type="project" value="TreeGrafter"/>
</dbReference>
<evidence type="ECO:0000256" key="2">
    <source>
        <dbReference type="SAM" id="Coils"/>
    </source>
</evidence>
<protein>
    <submittedName>
        <fullName evidence="4">UV radiation resistance-associated gene protein</fullName>
    </submittedName>
</protein>
<keyword evidence="5" id="KW-1185">Reference proteome</keyword>
<name>A0AAD8YB73_9STRA</name>
<dbReference type="EMBL" id="JATAAI010000010">
    <property type="protein sequence ID" value="KAK1743003.1"/>
    <property type="molecule type" value="Genomic_DNA"/>
</dbReference>
<dbReference type="InterPro" id="IPR018791">
    <property type="entry name" value="UV_resistance/autophagy_Atg14"/>
</dbReference>
<dbReference type="PANTHER" id="PTHR15157:SF5">
    <property type="entry name" value="UV RADIATION RESISTANCE-ASSOCIATED GENE PROTEIN"/>
    <property type="match status" value="1"/>
</dbReference>
<sequence>MNSLQSTPAQTLLPISITIRNLFPPLVVSAHYNNADHEGDDSVTKDDGNGDDNLDGESINEREIRPSLSSKISSLMVEDRCTLVAADVLLRIRLDILIQSESSSSSIPETILYSSEKLNCTAHPRWDHLDEQLLLSDDTVQDDDLLANLYARFVAIRNDDNEQPAATEEKDEIVLAEVSLNPSNLRRLPAKDDDHNNNSSSSGKNMTIPDSLPPNAILFHYADGYTRVVPNLYGLLVQKGITTENIVVDPLNKSENEDNDANDNDEDDKNKSVFEDDAFDALGTKSEGADVDNMKKNTMHSLDNNDNKMFSLLDAPASSEGHVNDDEEQDTNGVDDATMDTSILTEETDSHDAIDLGRNEQSLSPIQAHLPPIMDPLPQLFSLEAADTENRTTANIDNEIEELKRLVHHERQLLEQERNQIKEETNHLTLIMEQMQQLDQESTQVMKTVGVESTDLYRAEFRLEAHRIRLLKQLQSILPIRVMSVNITVNPPQYPQHQYTVAGIPLPDDIHSVSVSDDQISTSIGFLCYLVSLTSKYLAISPRYKTVCRFSRSAIIDDQAGLLSIHNKPSTVYPLFRERGAVDKEQLDHGFALLVRNIECLLQMRNVEFHYGWNALAKMEKLFMHVVDGSID</sequence>
<dbReference type="GO" id="GO:0000323">
    <property type="term" value="C:lytic vacuole"/>
    <property type="evidence" value="ECO:0007669"/>
    <property type="project" value="TreeGrafter"/>
</dbReference>
<dbReference type="AlphaFoldDB" id="A0AAD8YB73"/>
<dbReference type="GO" id="GO:0035493">
    <property type="term" value="P:SNARE complex assembly"/>
    <property type="evidence" value="ECO:0007669"/>
    <property type="project" value="TreeGrafter"/>
</dbReference>
<evidence type="ECO:0000313" key="5">
    <source>
        <dbReference type="Proteomes" id="UP001224775"/>
    </source>
</evidence>
<reference evidence="4" key="1">
    <citation type="submission" date="2023-06" db="EMBL/GenBank/DDBJ databases">
        <title>Survivors Of The Sea: Transcriptome response of Skeletonema marinoi to long-term dormancy.</title>
        <authorList>
            <person name="Pinder M.I.M."/>
            <person name="Kourtchenko O."/>
            <person name="Robertson E.K."/>
            <person name="Larsson T."/>
            <person name="Maumus F."/>
            <person name="Osuna-Cruz C.M."/>
            <person name="Vancaester E."/>
            <person name="Stenow R."/>
            <person name="Vandepoele K."/>
            <person name="Ploug H."/>
            <person name="Bruchert V."/>
            <person name="Godhe A."/>
            <person name="Topel M."/>
        </authorList>
    </citation>
    <scope>NUCLEOTIDE SEQUENCE</scope>
    <source>
        <strain evidence="4">R05AC</strain>
    </source>
</reference>
<evidence type="ECO:0000256" key="3">
    <source>
        <dbReference type="SAM" id="MobiDB-lite"/>
    </source>
</evidence>
<evidence type="ECO:0000256" key="1">
    <source>
        <dbReference type="ARBA" id="ARBA00023054"/>
    </source>
</evidence>
<dbReference type="Proteomes" id="UP001224775">
    <property type="component" value="Unassembled WGS sequence"/>
</dbReference>
<keyword evidence="1 2" id="KW-0175">Coiled coil</keyword>
<dbReference type="PANTHER" id="PTHR15157">
    <property type="entry name" value="UV RADIATION RESISTANCE-ASSOCIATED GENE PROTEIN"/>
    <property type="match status" value="1"/>
</dbReference>
<dbReference type="Pfam" id="PF10186">
    <property type="entry name" value="ATG14"/>
    <property type="match status" value="1"/>
</dbReference>
<evidence type="ECO:0000313" key="4">
    <source>
        <dbReference type="EMBL" id="KAK1743003.1"/>
    </source>
</evidence>
<organism evidence="4 5">
    <name type="scientific">Skeletonema marinoi</name>
    <dbReference type="NCBI Taxonomy" id="267567"/>
    <lineage>
        <taxon>Eukaryota</taxon>
        <taxon>Sar</taxon>
        <taxon>Stramenopiles</taxon>
        <taxon>Ochrophyta</taxon>
        <taxon>Bacillariophyta</taxon>
        <taxon>Coscinodiscophyceae</taxon>
        <taxon>Thalassiosirophycidae</taxon>
        <taxon>Thalassiosirales</taxon>
        <taxon>Skeletonemataceae</taxon>
        <taxon>Skeletonema</taxon>
        <taxon>Skeletonema marinoi-dohrnii complex</taxon>
    </lineage>
</organism>
<proteinExistence type="predicted"/>